<dbReference type="PANTHER" id="PTHR37610:SF6">
    <property type="entry name" value="GAG-POLYPEPTIDE OF LTR COPIA-TYPE-RELATED"/>
    <property type="match status" value="1"/>
</dbReference>
<sequence>MSANTTPVDPTSPLFVYSSDVPGVSLVSTPFSGSGYGGWRRKMIVAESVQYSDTAQSIWAQLAARYGTANRTKIFELKRELSHTSQGSLDVASYFNKLKGLWDELGTMCTNHGQRCICPARNSIIQEDDENKVFQFHMGLNEAYMGVRSNLLMMQPPPTLDSVYNMVLNDEKQR</sequence>
<dbReference type="PANTHER" id="PTHR37610">
    <property type="entry name" value="CCHC-TYPE DOMAIN-CONTAINING PROTEIN"/>
    <property type="match status" value="1"/>
</dbReference>
<organism evidence="1">
    <name type="scientific">Nicotiana tabacum</name>
    <name type="common">Common tobacco</name>
    <dbReference type="NCBI Taxonomy" id="4097"/>
    <lineage>
        <taxon>Eukaryota</taxon>
        <taxon>Viridiplantae</taxon>
        <taxon>Streptophyta</taxon>
        <taxon>Embryophyta</taxon>
        <taxon>Tracheophyta</taxon>
        <taxon>Spermatophyta</taxon>
        <taxon>Magnoliopsida</taxon>
        <taxon>eudicotyledons</taxon>
        <taxon>Gunneridae</taxon>
        <taxon>Pentapetalae</taxon>
        <taxon>asterids</taxon>
        <taxon>lamiids</taxon>
        <taxon>Solanales</taxon>
        <taxon>Solanaceae</taxon>
        <taxon>Nicotianoideae</taxon>
        <taxon>Nicotianeae</taxon>
        <taxon>Nicotiana</taxon>
    </lineage>
</organism>
<dbReference type="RefSeq" id="XP_016448709.1">
    <property type="nucleotide sequence ID" value="XM_016593223.1"/>
</dbReference>
<gene>
    <name evidence="1" type="primary">LOC107773800</name>
</gene>
<accession>A0A1S3Y9G6</accession>
<protein>
    <recommendedName>
        <fullName evidence="2">Retrotransposon gag domain-containing protein</fullName>
    </recommendedName>
</protein>
<evidence type="ECO:0008006" key="2">
    <source>
        <dbReference type="Google" id="ProtNLM"/>
    </source>
</evidence>
<dbReference type="PaxDb" id="4097-A0A1S3Y9G6"/>
<dbReference type="OrthoDB" id="1270753at2759"/>
<name>A0A1S3Y9G6_TOBAC</name>
<proteinExistence type="predicted"/>
<reference evidence="1" key="1">
    <citation type="submission" date="2025-08" db="UniProtKB">
        <authorList>
            <consortium name="RefSeq"/>
        </authorList>
    </citation>
    <scope>IDENTIFICATION</scope>
</reference>
<dbReference type="KEGG" id="nta:107773800"/>
<dbReference type="AlphaFoldDB" id="A0A1S3Y9G6"/>
<evidence type="ECO:0000313" key="1">
    <source>
        <dbReference type="RefSeq" id="XP_016448709.1"/>
    </source>
</evidence>